<dbReference type="Proteomes" id="UP000221918">
    <property type="component" value="Unassembled WGS sequence"/>
</dbReference>
<name>A0A1Y3MJ50_9BACI</name>
<proteinExistence type="predicted"/>
<evidence type="ECO:0000313" key="3">
    <source>
        <dbReference type="EMBL" id="PEM70447.1"/>
    </source>
</evidence>
<evidence type="ECO:0000313" key="2">
    <source>
        <dbReference type="EMBL" id="OUM49844.1"/>
    </source>
</evidence>
<dbReference type="EMBL" id="MWPX01000004">
    <property type="protein sequence ID" value="OUM49844.1"/>
    <property type="molecule type" value="Genomic_DNA"/>
</dbReference>
<comment type="caution">
    <text evidence="2">The sequence shown here is derived from an EMBL/GenBank/DDBJ whole genome shotgun (WGS) entry which is preliminary data.</text>
</comment>
<dbReference type="KEGG" id="bmyc:DJ92_1779"/>
<accession>A0A1Y3MJ50</accession>
<dbReference type="Proteomes" id="UP001248134">
    <property type="component" value="Unassembled WGS sequence"/>
</dbReference>
<gene>
    <name evidence="2" type="ORF">BW425_06600</name>
    <name evidence="3" type="ORF">CN613_08245</name>
    <name evidence="4" type="ORF">COF81_07055</name>
    <name evidence="1" type="ORF">FOS08_04575</name>
</gene>
<sequence>MRQFPKVKELLGLIETSKKHDIELQSFEIYLLHENELEKGQIGYRYDKNKNSLMSGKKGDWQESWIVIGYDTDMGDPIFVDIDNPLHPIYTAEQGSEIWEPVCIARSIDEIMKQLKEI</sequence>
<reference evidence="2 5" key="1">
    <citation type="submission" date="2017-02" db="EMBL/GenBank/DDBJ databases">
        <title>Bacillus pseudomycoides isolate FSL K6-0042.</title>
        <authorList>
            <person name="Kovac J."/>
        </authorList>
    </citation>
    <scope>NUCLEOTIDE SEQUENCE [LARGE SCALE GENOMIC DNA]</scope>
    <source>
        <strain evidence="2 5">FSL K6-0042</strain>
    </source>
</reference>
<reference evidence="6 7" key="2">
    <citation type="submission" date="2017-09" db="EMBL/GenBank/DDBJ databases">
        <title>Large-scale bioinformatics analysis of Bacillus genomes uncovers conserved roles of natural products in bacterial physiology.</title>
        <authorList>
            <consortium name="Agbiome Team Llc"/>
            <person name="Bleich R.M."/>
            <person name="Grubbs K.J."/>
            <person name="Santa Maria K.C."/>
            <person name="Allen S.E."/>
            <person name="Farag S."/>
            <person name="Shank E.A."/>
            <person name="Bowers A."/>
        </authorList>
    </citation>
    <scope>NUCLEOTIDE SEQUENCE [LARGE SCALE GENOMIC DNA]</scope>
    <source>
        <strain evidence="3 6">AFS009893</strain>
        <strain evidence="4 7">AFS037265</strain>
    </source>
</reference>
<dbReference type="EMBL" id="NUDP01000034">
    <property type="protein sequence ID" value="PEM70447.1"/>
    <property type="molecule type" value="Genomic_DNA"/>
</dbReference>
<reference evidence="1" key="3">
    <citation type="submission" date="2019-07" db="EMBL/GenBank/DDBJ databases">
        <title>Phylogenomic Reclassification of ATCC Bacillus Strains and Various Taxa within the Genus Bacillus.</title>
        <authorList>
            <person name="Riojas M.A."/>
            <person name="Frank A.M."/>
            <person name="Fenn S.L."/>
            <person name="King S.P."/>
            <person name="Brower S.M."/>
            <person name="Hazbon M.H."/>
        </authorList>
    </citation>
    <scope>NUCLEOTIDE SEQUENCE</scope>
    <source>
        <strain evidence="1">NR-12239</strain>
    </source>
</reference>
<dbReference type="EMBL" id="NUTL01000029">
    <property type="protein sequence ID" value="PHF02335.1"/>
    <property type="molecule type" value="Genomic_DNA"/>
</dbReference>
<organism evidence="2 5">
    <name type="scientific">Bacillus pseudomycoides</name>
    <dbReference type="NCBI Taxonomy" id="64104"/>
    <lineage>
        <taxon>Bacteria</taxon>
        <taxon>Bacillati</taxon>
        <taxon>Bacillota</taxon>
        <taxon>Bacilli</taxon>
        <taxon>Bacillales</taxon>
        <taxon>Bacillaceae</taxon>
        <taxon>Bacillus</taxon>
        <taxon>Bacillus cereus group</taxon>
    </lineage>
</organism>
<dbReference type="Proteomes" id="UP000195321">
    <property type="component" value="Unassembled WGS sequence"/>
</dbReference>
<protein>
    <submittedName>
        <fullName evidence="2">Thiamine transporter</fullName>
    </submittedName>
</protein>
<dbReference type="RefSeq" id="WP_003201263.1">
    <property type="nucleotide sequence ID" value="NZ_CM000743.1"/>
</dbReference>
<evidence type="ECO:0000313" key="7">
    <source>
        <dbReference type="Proteomes" id="UP000221918"/>
    </source>
</evidence>
<evidence type="ECO:0000313" key="4">
    <source>
        <dbReference type="EMBL" id="PHF02335.1"/>
    </source>
</evidence>
<evidence type="ECO:0000313" key="6">
    <source>
        <dbReference type="Proteomes" id="UP000219775"/>
    </source>
</evidence>
<dbReference type="Proteomes" id="UP000219775">
    <property type="component" value="Unassembled WGS sequence"/>
</dbReference>
<dbReference type="EMBL" id="VLYX01000003">
    <property type="protein sequence ID" value="MDR4325225.1"/>
    <property type="molecule type" value="Genomic_DNA"/>
</dbReference>
<evidence type="ECO:0000313" key="5">
    <source>
        <dbReference type="Proteomes" id="UP000195321"/>
    </source>
</evidence>
<accession>C3ART9</accession>
<evidence type="ECO:0000313" key="1">
    <source>
        <dbReference type="EMBL" id="MDR4325225.1"/>
    </source>
</evidence>
<dbReference type="AlphaFoldDB" id="A0A1Y3MJ50"/>